<dbReference type="Pfam" id="PF01225">
    <property type="entry name" value="Mur_ligase"/>
    <property type="match status" value="1"/>
</dbReference>
<keyword evidence="8 10" id="KW-0131">Cell cycle</keyword>
<accession>A0AAU7DXX9</accession>
<dbReference type="Gene3D" id="3.40.1190.10">
    <property type="entry name" value="Mur-like, catalytic domain"/>
    <property type="match status" value="1"/>
</dbReference>
<comment type="catalytic activity">
    <reaction evidence="10 11">
        <text>D-alanyl-D-alanine + UDP-N-acetyl-alpha-D-muramoyl-L-alanyl-gamma-D-glutamyl-meso-2,6-diaminopimelate + ATP = UDP-N-acetyl-alpha-D-muramoyl-L-alanyl-gamma-D-glutamyl-meso-2,6-diaminopimeloyl-D-alanyl-D-alanine + ADP + phosphate + H(+)</text>
        <dbReference type="Rhea" id="RHEA:28374"/>
        <dbReference type="ChEBI" id="CHEBI:15378"/>
        <dbReference type="ChEBI" id="CHEBI:30616"/>
        <dbReference type="ChEBI" id="CHEBI:43474"/>
        <dbReference type="ChEBI" id="CHEBI:57822"/>
        <dbReference type="ChEBI" id="CHEBI:61386"/>
        <dbReference type="ChEBI" id="CHEBI:83905"/>
        <dbReference type="ChEBI" id="CHEBI:456216"/>
        <dbReference type="EC" id="6.3.2.10"/>
    </reaction>
</comment>
<dbReference type="InterPro" id="IPR004101">
    <property type="entry name" value="Mur_ligase_C"/>
</dbReference>
<keyword evidence="4 10" id="KW-0547">Nucleotide-binding</keyword>
<dbReference type="SUPFAM" id="SSF53244">
    <property type="entry name" value="MurD-like peptide ligases, peptide-binding domain"/>
    <property type="match status" value="1"/>
</dbReference>
<dbReference type="GO" id="GO:0047480">
    <property type="term" value="F:UDP-N-acetylmuramoyl-tripeptide-D-alanyl-D-alanine ligase activity"/>
    <property type="evidence" value="ECO:0007669"/>
    <property type="project" value="UniProtKB-UniRule"/>
</dbReference>
<protein>
    <recommendedName>
        <fullName evidence="10 11">UDP-N-acetylmuramoyl-tripeptide--D-alanyl-D-alanine ligase</fullName>
        <ecNumber evidence="10 11">6.3.2.10</ecNumber>
    </recommendedName>
    <alternativeName>
        <fullName evidence="10">D-alanyl-D-alanine-adding enzyme</fullName>
    </alternativeName>
</protein>
<reference evidence="15" key="1">
    <citation type="submission" date="2024-02" db="EMBL/GenBank/DDBJ databases">
        <title>Tomenella chthoni gen. nov. sp. nov., a member of the family Jonesiaceae isolated from bat guano.</title>
        <authorList>
            <person name="Miller S.L."/>
            <person name="King J."/>
            <person name="Sankaranarayanan K."/>
            <person name="Lawson P.A."/>
        </authorList>
    </citation>
    <scope>NUCLEOTIDE SEQUENCE</scope>
    <source>
        <strain evidence="15">BS-20</strain>
    </source>
</reference>
<comment type="pathway">
    <text evidence="10 11">Cell wall biogenesis; peptidoglycan biosynthesis.</text>
</comment>
<dbReference type="Pfam" id="PF08245">
    <property type="entry name" value="Mur_ligase_M"/>
    <property type="match status" value="1"/>
</dbReference>
<dbReference type="InterPro" id="IPR005863">
    <property type="entry name" value="UDP-N-AcMur_synth"/>
</dbReference>
<dbReference type="SUPFAM" id="SSF63418">
    <property type="entry name" value="MurE/MurF N-terminal domain"/>
    <property type="match status" value="1"/>
</dbReference>
<dbReference type="EMBL" id="CP146203">
    <property type="protein sequence ID" value="XBH22555.1"/>
    <property type="molecule type" value="Genomic_DNA"/>
</dbReference>
<dbReference type="Gene3D" id="3.40.1390.10">
    <property type="entry name" value="MurE/MurF, N-terminal domain"/>
    <property type="match status" value="1"/>
</dbReference>
<comment type="function">
    <text evidence="10 11">Involved in cell wall formation. Catalyzes the final step in the synthesis of UDP-N-acetylmuramoyl-pentapeptide, the precursor of murein.</text>
</comment>
<evidence type="ECO:0000256" key="3">
    <source>
        <dbReference type="ARBA" id="ARBA00022618"/>
    </source>
</evidence>
<dbReference type="Gene3D" id="3.90.190.20">
    <property type="entry name" value="Mur ligase, C-terminal domain"/>
    <property type="match status" value="1"/>
</dbReference>
<dbReference type="PANTHER" id="PTHR43024">
    <property type="entry name" value="UDP-N-ACETYLMURAMOYL-TRIPEPTIDE--D-ALANYL-D-ALANINE LIGASE"/>
    <property type="match status" value="1"/>
</dbReference>
<proteinExistence type="inferred from homology"/>
<evidence type="ECO:0000256" key="9">
    <source>
        <dbReference type="ARBA" id="ARBA00023316"/>
    </source>
</evidence>
<dbReference type="GO" id="GO:0071555">
    <property type="term" value="P:cell wall organization"/>
    <property type="evidence" value="ECO:0007669"/>
    <property type="project" value="UniProtKB-KW"/>
</dbReference>
<evidence type="ECO:0000256" key="2">
    <source>
        <dbReference type="ARBA" id="ARBA00022598"/>
    </source>
</evidence>
<keyword evidence="1 10" id="KW-0963">Cytoplasm</keyword>
<dbReference type="AlphaFoldDB" id="A0AAU7DXX9"/>
<feature type="domain" description="Mur ligase central" evidence="14">
    <location>
        <begin position="108"/>
        <end position="295"/>
    </location>
</feature>
<comment type="similarity">
    <text evidence="10">Belongs to the MurCDEF family. MurF subfamily.</text>
</comment>
<keyword evidence="2 10" id="KW-0436">Ligase</keyword>
<dbReference type="SUPFAM" id="SSF53623">
    <property type="entry name" value="MurD-like peptide ligases, catalytic domain"/>
    <property type="match status" value="1"/>
</dbReference>
<keyword evidence="3 10" id="KW-0132">Cell division</keyword>
<dbReference type="GO" id="GO:0005737">
    <property type="term" value="C:cytoplasm"/>
    <property type="evidence" value="ECO:0007669"/>
    <property type="project" value="UniProtKB-SubCell"/>
</dbReference>
<keyword evidence="9 10" id="KW-0961">Cell wall biogenesis/degradation</keyword>
<evidence type="ECO:0000313" key="15">
    <source>
        <dbReference type="EMBL" id="XBH22555.1"/>
    </source>
</evidence>
<keyword evidence="5 10" id="KW-0067">ATP-binding</keyword>
<evidence type="ECO:0000256" key="8">
    <source>
        <dbReference type="ARBA" id="ARBA00023306"/>
    </source>
</evidence>
<evidence type="ECO:0000259" key="12">
    <source>
        <dbReference type="Pfam" id="PF01225"/>
    </source>
</evidence>
<dbReference type="PANTHER" id="PTHR43024:SF1">
    <property type="entry name" value="UDP-N-ACETYLMURAMOYL-TRIPEPTIDE--D-ALANYL-D-ALANINE LIGASE"/>
    <property type="match status" value="1"/>
</dbReference>
<gene>
    <name evidence="10 15" type="primary">murF</name>
    <name evidence="15" type="ORF">V5R04_04850</name>
</gene>
<evidence type="ECO:0000256" key="1">
    <source>
        <dbReference type="ARBA" id="ARBA00022490"/>
    </source>
</evidence>
<dbReference type="GO" id="GO:0008360">
    <property type="term" value="P:regulation of cell shape"/>
    <property type="evidence" value="ECO:0007669"/>
    <property type="project" value="UniProtKB-KW"/>
</dbReference>
<dbReference type="InterPro" id="IPR000713">
    <property type="entry name" value="Mur_ligase_N"/>
</dbReference>
<dbReference type="InterPro" id="IPR035911">
    <property type="entry name" value="MurE/MurF_N"/>
</dbReference>
<dbReference type="InterPro" id="IPR036615">
    <property type="entry name" value="Mur_ligase_C_dom_sf"/>
</dbReference>
<keyword evidence="6 10" id="KW-0133">Cell shape</keyword>
<dbReference type="EC" id="6.3.2.10" evidence="10 11"/>
<evidence type="ECO:0000259" key="14">
    <source>
        <dbReference type="Pfam" id="PF08245"/>
    </source>
</evidence>
<sequence length="464" mass="47769">MFLAEQIALITGGTLSGDGATRVSGPAVLDSRKVQEGSLFVALAGEHSDGHDFAATAIDNGAALVLGSREIAGLPMVVVPDVQLALGQIAKQHLINLRAAGDLKVIAITGSVGKTTTKDLIGQILSQHGATVVPAGSLNNELGLPLTVLTATAETRYLVVEMGASAPGDLTYLTSIAPPDVATVLIVGQAHLGGFGGIEDVARTKAELVGGLAPGGIAVLNADDLRVVAMKEQAPGEIITFGSVRDATFQAVNTTIRELGQVSFDVLTSDGSTEHVDLQLVGEHHLTNALAALASCAAVGIEISQGAQVLNTAQAISPHRMAVTERDGITFIDDSYNANPDSMRAALKALAVIAGRKRRTIAVLGEMLELGPDSRAHHDEIGRLVVRLNISLLVVVGQGASGFADGALQEGSWGDEVASVDTVEQAAALLEEELTAGDVVLLKSSNGSGLWRLADQLVGKAEQK</sequence>
<evidence type="ECO:0000256" key="6">
    <source>
        <dbReference type="ARBA" id="ARBA00022960"/>
    </source>
</evidence>
<dbReference type="GO" id="GO:0005524">
    <property type="term" value="F:ATP binding"/>
    <property type="evidence" value="ECO:0007669"/>
    <property type="project" value="UniProtKB-UniRule"/>
</dbReference>
<feature type="binding site" evidence="10">
    <location>
        <begin position="110"/>
        <end position="116"/>
    </location>
    <ligand>
        <name>ATP</name>
        <dbReference type="ChEBI" id="CHEBI:30616"/>
    </ligand>
</feature>
<evidence type="ECO:0000256" key="7">
    <source>
        <dbReference type="ARBA" id="ARBA00022984"/>
    </source>
</evidence>
<feature type="domain" description="Mur ligase N-terminal catalytic" evidence="12">
    <location>
        <begin position="29"/>
        <end position="92"/>
    </location>
</feature>
<dbReference type="InterPro" id="IPR036565">
    <property type="entry name" value="Mur-like_cat_sf"/>
</dbReference>
<dbReference type="GO" id="GO:0051301">
    <property type="term" value="P:cell division"/>
    <property type="evidence" value="ECO:0007669"/>
    <property type="project" value="UniProtKB-KW"/>
</dbReference>
<evidence type="ECO:0000256" key="11">
    <source>
        <dbReference type="RuleBase" id="RU004136"/>
    </source>
</evidence>
<evidence type="ECO:0000256" key="10">
    <source>
        <dbReference type="HAMAP-Rule" id="MF_02019"/>
    </source>
</evidence>
<dbReference type="InterPro" id="IPR013221">
    <property type="entry name" value="Mur_ligase_cen"/>
</dbReference>
<evidence type="ECO:0000256" key="5">
    <source>
        <dbReference type="ARBA" id="ARBA00022840"/>
    </source>
</evidence>
<evidence type="ECO:0000256" key="4">
    <source>
        <dbReference type="ARBA" id="ARBA00022741"/>
    </source>
</evidence>
<organism evidence="15">
    <name type="scientific">Jonesiaceae bacterium BS-20</name>
    <dbReference type="NCBI Taxonomy" id="3120821"/>
    <lineage>
        <taxon>Bacteria</taxon>
        <taxon>Bacillati</taxon>
        <taxon>Actinomycetota</taxon>
        <taxon>Actinomycetes</taxon>
        <taxon>Micrococcales</taxon>
        <taxon>Jonesiaceae</taxon>
    </lineage>
</organism>
<comment type="subcellular location">
    <subcellularLocation>
        <location evidence="10 11">Cytoplasm</location>
    </subcellularLocation>
</comment>
<dbReference type="HAMAP" id="MF_02019">
    <property type="entry name" value="MurF"/>
    <property type="match status" value="1"/>
</dbReference>
<dbReference type="NCBIfam" id="TIGR01143">
    <property type="entry name" value="murF"/>
    <property type="match status" value="1"/>
</dbReference>
<feature type="domain" description="Mur ligase C-terminal" evidence="13">
    <location>
        <begin position="319"/>
        <end position="445"/>
    </location>
</feature>
<dbReference type="Pfam" id="PF02875">
    <property type="entry name" value="Mur_ligase_C"/>
    <property type="match status" value="1"/>
</dbReference>
<dbReference type="InterPro" id="IPR051046">
    <property type="entry name" value="MurCDEF_CellWall_CoF430Synth"/>
</dbReference>
<evidence type="ECO:0000259" key="13">
    <source>
        <dbReference type="Pfam" id="PF02875"/>
    </source>
</evidence>
<dbReference type="GO" id="GO:0009252">
    <property type="term" value="P:peptidoglycan biosynthetic process"/>
    <property type="evidence" value="ECO:0007669"/>
    <property type="project" value="UniProtKB-UniRule"/>
</dbReference>
<name>A0AAU7DXX9_9MICO</name>
<keyword evidence="7 10" id="KW-0573">Peptidoglycan synthesis</keyword>